<evidence type="ECO:0000313" key="3">
    <source>
        <dbReference type="Proteomes" id="UP001341840"/>
    </source>
</evidence>
<keyword evidence="1" id="KW-1133">Transmembrane helix</keyword>
<feature type="transmembrane region" description="Helical" evidence="1">
    <location>
        <begin position="6"/>
        <end position="25"/>
    </location>
</feature>
<dbReference type="EMBL" id="JASCZI010272246">
    <property type="protein sequence ID" value="MED6221266.1"/>
    <property type="molecule type" value="Genomic_DNA"/>
</dbReference>
<keyword evidence="1" id="KW-0472">Membrane</keyword>
<evidence type="ECO:0000313" key="2">
    <source>
        <dbReference type="EMBL" id="MED6221266.1"/>
    </source>
</evidence>
<keyword evidence="1" id="KW-0812">Transmembrane</keyword>
<evidence type="ECO:0000256" key="1">
    <source>
        <dbReference type="SAM" id="Phobius"/>
    </source>
</evidence>
<comment type="caution">
    <text evidence="2">The sequence shown here is derived from an EMBL/GenBank/DDBJ whole genome shotgun (WGS) entry which is preliminary data.</text>
</comment>
<accession>A0ABU6ZH36</accession>
<reference evidence="2 3" key="1">
    <citation type="journal article" date="2023" name="Plants (Basel)">
        <title>Bridging the Gap: Combining Genomics and Transcriptomics Approaches to Understand Stylosanthes scabra, an Orphan Legume from the Brazilian Caatinga.</title>
        <authorList>
            <person name="Ferreira-Neto J.R.C."/>
            <person name="da Silva M.D."/>
            <person name="Binneck E."/>
            <person name="de Melo N.F."/>
            <person name="da Silva R.H."/>
            <person name="de Melo A.L.T.M."/>
            <person name="Pandolfi V."/>
            <person name="Bustamante F.O."/>
            <person name="Brasileiro-Vidal A.C."/>
            <person name="Benko-Iseppon A.M."/>
        </authorList>
    </citation>
    <scope>NUCLEOTIDE SEQUENCE [LARGE SCALE GENOMIC DNA]</scope>
    <source>
        <tissue evidence="2">Leaves</tissue>
    </source>
</reference>
<protein>
    <submittedName>
        <fullName evidence="2">Uncharacterized protein</fullName>
    </submittedName>
</protein>
<name>A0ABU6ZH36_9FABA</name>
<dbReference type="Proteomes" id="UP001341840">
    <property type="component" value="Unassembled WGS sequence"/>
</dbReference>
<gene>
    <name evidence="2" type="ORF">PIB30_052764</name>
</gene>
<organism evidence="2 3">
    <name type="scientific">Stylosanthes scabra</name>
    <dbReference type="NCBI Taxonomy" id="79078"/>
    <lineage>
        <taxon>Eukaryota</taxon>
        <taxon>Viridiplantae</taxon>
        <taxon>Streptophyta</taxon>
        <taxon>Embryophyta</taxon>
        <taxon>Tracheophyta</taxon>
        <taxon>Spermatophyta</taxon>
        <taxon>Magnoliopsida</taxon>
        <taxon>eudicotyledons</taxon>
        <taxon>Gunneridae</taxon>
        <taxon>Pentapetalae</taxon>
        <taxon>rosids</taxon>
        <taxon>fabids</taxon>
        <taxon>Fabales</taxon>
        <taxon>Fabaceae</taxon>
        <taxon>Papilionoideae</taxon>
        <taxon>50 kb inversion clade</taxon>
        <taxon>dalbergioids sensu lato</taxon>
        <taxon>Dalbergieae</taxon>
        <taxon>Pterocarpus clade</taxon>
        <taxon>Stylosanthes</taxon>
    </lineage>
</organism>
<sequence>MAKNSVMRYATIGILIIGVVVCSYYKGEGESQNSIIIIEESLSTSSSYAEMETAILECAKKCVKENLHDVDKKDSCVSECIFLACEIFHLYDQTKSIPCAQEFLLKYFDNGWFKRGYHHPHKQGD</sequence>
<keyword evidence="3" id="KW-1185">Reference proteome</keyword>
<proteinExistence type="predicted"/>